<reference evidence="3 4" key="1">
    <citation type="submission" date="2020-08" db="EMBL/GenBank/DDBJ databases">
        <title>Genomic Encyclopedia of Type Strains, Phase IV (KMG-IV): sequencing the most valuable type-strain genomes for metagenomic binning, comparative biology and taxonomic classification.</title>
        <authorList>
            <person name="Goeker M."/>
        </authorList>
    </citation>
    <scope>NUCLEOTIDE SEQUENCE [LARGE SCALE GENOMIC DNA]</scope>
    <source>
        <strain evidence="3 4">DSM 45385</strain>
    </source>
</reference>
<proteinExistence type="predicted"/>
<organism evidence="3 4">
    <name type="scientific">Nonomuraea endophytica</name>
    <dbReference type="NCBI Taxonomy" id="714136"/>
    <lineage>
        <taxon>Bacteria</taxon>
        <taxon>Bacillati</taxon>
        <taxon>Actinomycetota</taxon>
        <taxon>Actinomycetes</taxon>
        <taxon>Streptosporangiales</taxon>
        <taxon>Streptosporangiaceae</taxon>
        <taxon>Nonomuraea</taxon>
    </lineage>
</organism>
<dbReference type="Gene3D" id="2.130.10.130">
    <property type="entry name" value="Integrin alpha, N-terminal"/>
    <property type="match status" value="1"/>
</dbReference>
<name>A0A7W8EN56_9ACTN</name>
<dbReference type="InterPro" id="IPR013517">
    <property type="entry name" value="FG-GAP"/>
</dbReference>
<dbReference type="Proteomes" id="UP000568380">
    <property type="component" value="Unassembled WGS sequence"/>
</dbReference>
<keyword evidence="1" id="KW-0732">Signal</keyword>
<accession>A0A7W8EN56</accession>
<comment type="caution">
    <text evidence="3">The sequence shown here is derived from an EMBL/GenBank/DDBJ whole genome shotgun (WGS) entry which is preliminary data.</text>
</comment>
<dbReference type="AlphaFoldDB" id="A0A7W8EN56"/>
<evidence type="ECO:0008006" key="5">
    <source>
        <dbReference type="Google" id="ProtNLM"/>
    </source>
</evidence>
<feature type="region of interest" description="Disordered" evidence="2">
    <location>
        <begin position="247"/>
        <end position="286"/>
    </location>
</feature>
<dbReference type="RefSeq" id="WP_184976225.1">
    <property type="nucleotide sequence ID" value="NZ_JACHIN010000030.1"/>
</dbReference>
<dbReference type="SUPFAM" id="SSF69318">
    <property type="entry name" value="Integrin alpha N-terminal domain"/>
    <property type="match status" value="1"/>
</dbReference>
<keyword evidence="4" id="KW-1185">Reference proteome</keyword>
<evidence type="ECO:0000313" key="3">
    <source>
        <dbReference type="EMBL" id="MBB5085088.1"/>
    </source>
</evidence>
<feature type="compositionally biased region" description="Gly residues" evidence="2">
    <location>
        <begin position="254"/>
        <end position="277"/>
    </location>
</feature>
<evidence type="ECO:0000313" key="4">
    <source>
        <dbReference type="Proteomes" id="UP000568380"/>
    </source>
</evidence>
<dbReference type="PANTHER" id="PTHR46580">
    <property type="entry name" value="SENSOR KINASE-RELATED"/>
    <property type="match status" value="1"/>
</dbReference>
<dbReference type="InterPro" id="IPR028994">
    <property type="entry name" value="Integrin_alpha_N"/>
</dbReference>
<evidence type="ECO:0000256" key="2">
    <source>
        <dbReference type="SAM" id="MobiDB-lite"/>
    </source>
</evidence>
<evidence type="ECO:0000256" key="1">
    <source>
        <dbReference type="ARBA" id="ARBA00022729"/>
    </source>
</evidence>
<gene>
    <name evidence="3" type="ORF">HNR40_010601</name>
</gene>
<protein>
    <recommendedName>
        <fullName evidence="5">VCBS repeat-containing protein</fullName>
    </recommendedName>
</protein>
<sequence>MKPKHLLVAEAAAAYWGAHPSDFTGLSRAIEQAGGDTVRFSVAGAEGVPAEQAQRAHNAAVAGTPTMASASVPEIPVDAFQVSAYWYRVQDQYGEWWNFTGSWQFKNGYSEPNPRMAPDDASAVRIKPETPTCWKYAGDYLWAWSRSNEPKHGDAYRKDGGEEESVWGLRATEYWGSVLTHHGQHMVSYKKIGSCTDDLWGRYFLEHNILGNGSWSYSFGASTPTGLSFNVNYSPPDLPDAVLKKSTDSISHRPGGGCGETCAPGEGGSGGAGGRGEPIGKPQTPVVRGGGTVGDLTGDGKADVLTVHGDDLYLYPGNGSSLGERSWIGYGWGAGIATINVADVTGDGKADVVATTTSGDMYLYPGNGTSLGERSWIGYGWGAGIATINVADVTGDGKADVVTTTTSGDMYLYPGNGSSLGARSWIGNGWKDGWANLNAGDITGDGKADVVAITTSGDMYLYPGNGSSLGARSWIGNGWTAGIAVVDLGDMTGDSKADVVMVDNGGNMFLYPSNGSSLGARSWIGNGWTGHRVGG</sequence>
<dbReference type="Pfam" id="PF13517">
    <property type="entry name" value="FG-GAP_3"/>
    <property type="match status" value="2"/>
</dbReference>
<dbReference type="EMBL" id="JACHIN010000030">
    <property type="protein sequence ID" value="MBB5085088.1"/>
    <property type="molecule type" value="Genomic_DNA"/>
</dbReference>